<gene>
    <name evidence="2" type="ORF">GU90_18330</name>
</gene>
<evidence type="ECO:0000256" key="1">
    <source>
        <dbReference type="SAM" id="SignalP"/>
    </source>
</evidence>
<accession>A0A073B628</accession>
<sequence length="317" mass="33021">MLVSRFRAVLVLLAVLLVASCTPGGHQPTGTGRTGSAASLLGDLRTLDPCTLIDPAALSGLGRAWQAETVSLDYCLLHLRLDNGSLVQVAVGQLVEHSPQADDGSPVVRRGELSLVQNAPLPGHCTRQVLFQDGLALQVNVDLLEGDPASGLCGAAESAAEAVIDAIDQHRVGHRQYSAESLAFRDPCQLLDLAVVRQVPGLEEAEPQAAPAGHQCLWGEMAAGSSRVQLVHTAGEPPRVMHGAAVEEQIAGRRTVLSIVGGDPRTPLCSAETAHIPFAGDGQVEVAMLVVAVPGETGVDACEYARGLAGHAWPKLP</sequence>
<organism evidence="2 3">
    <name type="scientific">Saccharopolyspora rectivirgula</name>
    <dbReference type="NCBI Taxonomy" id="28042"/>
    <lineage>
        <taxon>Bacteria</taxon>
        <taxon>Bacillati</taxon>
        <taxon>Actinomycetota</taxon>
        <taxon>Actinomycetes</taxon>
        <taxon>Pseudonocardiales</taxon>
        <taxon>Pseudonocardiaceae</taxon>
        <taxon>Saccharopolyspora</taxon>
    </lineage>
</organism>
<comment type="caution">
    <text evidence="2">The sequence shown here is derived from an EMBL/GenBank/DDBJ whole genome shotgun (WGS) entry which is preliminary data.</text>
</comment>
<feature type="chain" id="PRO_5039110492" description="DUF3558 domain-containing protein" evidence="1">
    <location>
        <begin position="20"/>
        <end position="317"/>
    </location>
</feature>
<protein>
    <recommendedName>
        <fullName evidence="4">DUF3558 domain-containing protein</fullName>
    </recommendedName>
</protein>
<evidence type="ECO:0008006" key="4">
    <source>
        <dbReference type="Google" id="ProtNLM"/>
    </source>
</evidence>
<dbReference type="OrthoDB" id="4445816at2"/>
<evidence type="ECO:0000313" key="3">
    <source>
        <dbReference type="Proteomes" id="UP000031419"/>
    </source>
</evidence>
<reference evidence="2 3" key="1">
    <citation type="submission" date="2014-06" db="EMBL/GenBank/DDBJ databases">
        <title>Saccharopolyspora rectivirgula DSM-43113 Genome sequencing.</title>
        <authorList>
            <person name="Barrera C."/>
            <person name="Millon L."/>
            <person name="Rognon B."/>
            <person name="Zaugg C."/>
            <person name="Monod M."/>
        </authorList>
    </citation>
    <scope>NUCLEOTIDE SEQUENCE [LARGE SCALE GENOMIC DNA]</scope>
    <source>
        <strain evidence="2 3">DSM 43113</strain>
    </source>
</reference>
<feature type="signal peptide" evidence="1">
    <location>
        <begin position="1"/>
        <end position="19"/>
    </location>
</feature>
<keyword evidence="3" id="KW-1185">Reference proteome</keyword>
<dbReference type="STRING" id="28042.GU90_18330"/>
<name>A0A073B628_9PSEU</name>
<dbReference type="PROSITE" id="PS51257">
    <property type="entry name" value="PROKAR_LIPOPROTEIN"/>
    <property type="match status" value="1"/>
</dbReference>
<dbReference type="eggNOG" id="COG0515">
    <property type="taxonomic scope" value="Bacteria"/>
</dbReference>
<dbReference type="EMBL" id="JNVU01000048">
    <property type="protein sequence ID" value="KEI43084.1"/>
    <property type="molecule type" value="Genomic_DNA"/>
</dbReference>
<evidence type="ECO:0000313" key="2">
    <source>
        <dbReference type="EMBL" id="KEI43084.1"/>
    </source>
</evidence>
<proteinExistence type="predicted"/>
<dbReference type="AlphaFoldDB" id="A0A073B628"/>
<keyword evidence="1" id="KW-0732">Signal</keyword>
<dbReference type="Proteomes" id="UP000031419">
    <property type="component" value="Unassembled WGS sequence"/>
</dbReference>
<dbReference type="RefSeq" id="WP_029720894.1">
    <property type="nucleotide sequence ID" value="NZ_JNVU01000048.1"/>
</dbReference>